<name>M7X8K7_9BACT</name>
<accession>M7X8K7</accession>
<evidence type="ECO:0000313" key="2">
    <source>
        <dbReference type="Proteomes" id="UP000010953"/>
    </source>
</evidence>
<proteinExistence type="predicted"/>
<reference evidence="1" key="1">
    <citation type="submission" date="2013-01" db="EMBL/GenBank/DDBJ databases">
        <title>Genome assembly of Mariniradius saccharolyticus AK6.</title>
        <authorList>
            <person name="Vaidya B."/>
            <person name="Khatri I."/>
            <person name="Tanuku N.R.S."/>
            <person name="Subramanian S."/>
            <person name="Pinnaka A."/>
        </authorList>
    </citation>
    <scope>NUCLEOTIDE SEQUENCE [LARGE SCALE GENOMIC DNA]</scope>
    <source>
        <strain evidence="1">AK6</strain>
    </source>
</reference>
<dbReference type="EMBL" id="AMZY02000023">
    <property type="protein sequence ID" value="EMS31053.1"/>
    <property type="molecule type" value="Genomic_DNA"/>
</dbReference>
<dbReference type="Proteomes" id="UP000010953">
    <property type="component" value="Unassembled WGS sequence"/>
</dbReference>
<evidence type="ECO:0000313" key="1">
    <source>
        <dbReference type="EMBL" id="EMS31053.1"/>
    </source>
</evidence>
<keyword evidence="2" id="KW-1185">Reference proteome</keyword>
<dbReference type="AlphaFoldDB" id="M7X8K7"/>
<sequence>MDKDDRSVNLKKLDETTALRLAKQTEVQRAQVYFSQRRKDAKE</sequence>
<organism evidence="1 2">
    <name type="scientific">Mariniradius saccharolyticus AK6</name>
    <dbReference type="NCBI Taxonomy" id="1239962"/>
    <lineage>
        <taxon>Bacteria</taxon>
        <taxon>Pseudomonadati</taxon>
        <taxon>Bacteroidota</taxon>
        <taxon>Cytophagia</taxon>
        <taxon>Cytophagales</taxon>
        <taxon>Cyclobacteriaceae</taxon>
        <taxon>Mariniradius</taxon>
    </lineage>
</organism>
<comment type="caution">
    <text evidence="1">The sequence shown here is derived from an EMBL/GenBank/DDBJ whole genome shotgun (WGS) entry which is preliminary data.</text>
</comment>
<dbReference type="InParanoid" id="M7X8K7"/>
<protein>
    <submittedName>
        <fullName evidence="1">Uncharacterized protein</fullName>
    </submittedName>
</protein>
<gene>
    <name evidence="1" type="ORF">C943_02626</name>
</gene>